<protein>
    <recommendedName>
        <fullName evidence="1">Receptor L-domain domain-containing protein</fullName>
    </recommendedName>
</protein>
<dbReference type="RefSeq" id="XP_003097916.2">
    <property type="nucleotide sequence ID" value="XM_003097868.2"/>
</dbReference>
<dbReference type="InterPro" id="IPR053079">
    <property type="entry name" value="SPS2_domain"/>
</dbReference>
<dbReference type="InParanoid" id="E3N0Z9"/>
<dbReference type="OrthoDB" id="5809336at2759"/>
<dbReference type="InterPro" id="IPR000494">
    <property type="entry name" value="Rcpt_L-dom"/>
</dbReference>
<dbReference type="STRING" id="31234.E3N0Z9"/>
<dbReference type="Proteomes" id="UP000008281">
    <property type="component" value="Unassembled WGS sequence"/>
</dbReference>
<feature type="domain" description="Receptor L-domain" evidence="1">
    <location>
        <begin position="120"/>
        <end position="231"/>
    </location>
</feature>
<dbReference type="AlphaFoldDB" id="E3N0Z9"/>
<evidence type="ECO:0000259" key="1">
    <source>
        <dbReference type="Pfam" id="PF01030"/>
    </source>
</evidence>
<dbReference type="PANTHER" id="PTHR21662:SF14">
    <property type="entry name" value="INSULIN_EGF-RECEPTOR L DOMAIN PROTEIN-RELATED"/>
    <property type="match status" value="1"/>
</dbReference>
<sequence>MSTLVGGIRMENSNLSSFSFLTPDKNNEFRLGCKPNGFIIENNSQLTDIGGLQNMYPLMFESLNMCQFRIVNNPKLDLESLCWSYQLRDLVNLATEGNLKNCGCQGDQINISSLSNYQSCTRFYNGLVLHDITNTTDLSSLSNVQTVLGKLEIRNSNIQNLSFLTNLKYFKVYAESETIFNLQDNPEMTRLGLSALEEFENFNYETYPFQTGNIENLHPDFCLTEDEFNFFDSFHFINLHAKACEFDEQGLCYFESMDKLPNNCLTIIGNLVIESGDEEHINKLIRVYTLFGTLIIRNTQLVDFSFLPKLTLIISLNDSLPVVQILSNKNLTNPKIGSSVRNIFTRSFYNRVAIIQDNHPNIFNYTNGTCNLFGVIVNEMIIHRRSLNYTGGDCGAPVVLGSYSVEGCRFFMILVLFSTEYFIGF</sequence>
<proteinExistence type="predicted"/>
<name>E3N0Z9_CAERE</name>
<dbReference type="EMBL" id="DS268507">
    <property type="protein sequence ID" value="EFO83173.1"/>
    <property type="molecule type" value="Genomic_DNA"/>
</dbReference>
<gene>
    <name evidence="2" type="ORF">CRE_12921</name>
</gene>
<dbReference type="Gene3D" id="3.80.20.20">
    <property type="entry name" value="Receptor L-domain"/>
    <property type="match status" value="2"/>
</dbReference>
<reference evidence="2" key="1">
    <citation type="submission" date="2007-07" db="EMBL/GenBank/DDBJ databases">
        <title>PCAP assembly of the Caenorhabditis remanei genome.</title>
        <authorList>
            <consortium name="The Caenorhabditis remanei Sequencing Consortium"/>
            <person name="Wilson R.K."/>
        </authorList>
    </citation>
    <scope>NUCLEOTIDE SEQUENCE [LARGE SCALE GENOMIC DNA]</scope>
    <source>
        <strain evidence="2">PB4641</strain>
    </source>
</reference>
<accession>E3N0Z9</accession>
<dbReference type="HOGENOM" id="CLU_028064_2_0_1"/>
<dbReference type="PANTHER" id="PTHR21662">
    <property type="entry name" value="RECEPTOR PROTEIN-TYROSINE KINASE"/>
    <property type="match status" value="1"/>
</dbReference>
<organism evidence="3">
    <name type="scientific">Caenorhabditis remanei</name>
    <name type="common">Caenorhabditis vulgaris</name>
    <dbReference type="NCBI Taxonomy" id="31234"/>
    <lineage>
        <taxon>Eukaryota</taxon>
        <taxon>Metazoa</taxon>
        <taxon>Ecdysozoa</taxon>
        <taxon>Nematoda</taxon>
        <taxon>Chromadorea</taxon>
        <taxon>Rhabditida</taxon>
        <taxon>Rhabditina</taxon>
        <taxon>Rhabditomorpha</taxon>
        <taxon>Rhabditoidea</taxon>
        <taxon>Rhabditidae</taxon>
        <taxon>Peloderinae</taxon>
        <taxon>Caenorhabditis</taxon>
    </lineage>
</organism>
<dbReference type="KEGG" id="crq:GCK72_020665"/>
<keyword evidence="3" id="KW-1185">Reference proteome</keyword>
<dbReference type="SUPFAM" id="SSF52058">
    <property type="entry name" value="L domain-like"/>
    <property type="match status" value="3"/>
</dbReference>
<feature type="domain" description="Receptor L-domain" evidence="1">
    <location>
        <begin position="263"/>
        <end position="345"/>
    </location>
</feature>
<dbReference type="OMA" id="EQTHECS"/>
<dbReference type="CTD" id="9827048"/>
<evidence type="ECO:0000313" key="3">
    <source>
        <dbReference type="Proteomes" id="UP000008281"/>
    </source>
</evidence>
<evidence type="ECO:0000313" key="2">
    <source>
        <dbReference type="EMBL" id="EFO83173.1"/>
    </source>
</evidence>
<dbReference type="eggNOG" id="ENOG502THB4">
    <property type="taxonomic scope" value="Eukaryota"/>
</dbReference>
<dbReference type="InterPro" id="IPR036941">
    <property type="entry name" value="Rcpt_L-dom_sf"/>
</dbReference>
<dbReference type="Pfam" id="PF01030">
    <property type="entry name" value="Recep_L_domain"/>
    <property type="match status" value="2"/>
</dbReference>
<dbReference type="GeneID" id="9827048"/>